<name>A0ABQ7YFC6_BRANA</name>
<proteinExistence type="predicted"/>
<accession>A0ABQ7YFC6</accession>
<organism evidence="1 2">
    <name type="scientific">Brassica napus</name>
    <name type="common">Rape</name>
    <dbReference type="NCBI Taxonomy" id="3708"/>
    <lineage>
        <taxon>Eukaryota</taxon>
        <taxon>Viridiplantae</taxon>
        <taxon>Streptophyta</taxon>
        <taxon>Embryophyta</taxon>
        <taxon>Tracheophyta</taxon>
        <taxon>Spermatophyta</taxon>
        <taxon>Magnoliopsida</taxon>
        <taxon>eudicotyledons</taxon>
        <taxon>Gunneridae</taxon>
        <taxon>Pentapetalae</taxon>
        <taxon>rosids</taxon>
        <taxon>malvids</taxon>
        <taxon>Brassicales</taxon>
        <taxon>Brassicaceae</taxon>
        <taxon>Brassiceae</taxon>
        <taxon>Brassica</taxon>
    </lineage>
</organism>
<evidence type="ECO:0000313" key="1">
    <source>
        <dbReference type="EMBL" id="KAH0866943.1"/>
    </source>
</evidence>
<gene>
    <name evidence="1" type="ORF">HID58_073965</name>
</gene>
<evidence type="ECO:0000313" key="2">
    <source>
        <dbReference type="Proteomes" id="UP000824890"/>
    </source>
</evidence>
<reference evidence="1 2" key="1">
    <citation type="submission" date="2021-05" db="EMBL/GenBank/DDBJ databases">
        <title>Genome Assembly of Synthetic Allotetraploid Brassica napus Reveals Homoeologous Exchanges between Subgenomes.</title>
        <authorList>
            <person name="Davis J.T."/>
        </authorList>
    </citation>
    <scope>NUCLEOTIDE SEQUENCE [LARGE SCALE GENOMIC DNA]</scope>
    <source>
        <strain evidence="2">cv. Da-Ae</strain>
        <tissue evidence="1">Seedling</tissue>
    </source>
</reference>
<keyword evidence="2" id="KW-1185">Reference proteome</keyword>
<comment type="caution">
    <text evidence="1">The sequence shown here is derived from an EMBL/GenBank/DDBJ whole genome shotgun (WGS) entry which is preliminary data.</text>
</comment>
<protein>
    <submittedName>
        <fullName evidence="1">Uncharacterized protein</fullName>
    </submittedName>
</protein>
<sequence>MWSAPPLAGRRQIVHRLRWSKVLVSDFHVRANVGDHGRSVSGCGDGDPRWILKKMIKSLAFFPMSP</sequence>
<dbReference type="Proteomes" id="UP000824890">
    <property type="component" value="Unassembled WGS sequence"/>
</dbReference>
<dbReference type="EMBL" id="JAGKQM010000017">
    <property type="protein sequence ID" value="KAH0866943.1"/>
    <property type="molecule type" value="Genomic_DNA"/>
</dbReference>